<dbReference type="InterPro" id="IPR029016">
    <property type="entry name" value="GAF-like_dom_sf"/>
</dbReference>
<protein>
    <submittedName>
        <fullName evidence="6">IclR family transcriptional regulator</fullName>
    </submittedName>
</protein>
<evidence type="ECO:0000259" key="4">
    <source>
        <dbReference type="PROSITE" id="PS51077"/>
    </source>
</evidence>
<organism evidence="6 7">
    <name type="scientific">Paenibacillus soyae</name>
    <dbReference type="NCBI Taxonomy" id="2969249"/>
    <lineage>
        <taxon>Bacteria</taxon>
        <taxon>Bacillati</taxon>
        <taxon>Bacillota</taxon>
        <taxon>Bacilli</taxon>
        <taxon>Bacillales</taxon>
        <taxon>Paenibacillaceae</taxon>
        <taxon>Paenibacillus</taxon>
    </lineage>
</organism>
<evidence type="ECO:0000313" key="6">
    <source>
        <dbReference type="EMBL" id="MCR2804732.1"/>
    </source>
</evidence>
<dbReference type="SMART" id="SM00346">
    <property type="entry name" value="HTH_ICLR"/>
    <property type="match status" value="1"/>
</dbReference>
<dbReference type="EMBL" id="JANIPJ010000008">
    <property type="protein sequence ID" value="MCR2804732.1"/>
    <property type="molecule type" value="Genomic_DNA"/>
</dbReference>
<reference evidence="6" key="1">
    <citation type="submission" date="2022-08" db="EMBL/GenBank/DDBJ databases">
        <title>The genomic sequence of strain Paenibacillus sp. SCIV0701.</title>
        <authorList>
            <person name="Zhao H."/>
        </authorList>
    </citation>
    <scope>NUCLEOTIDE SEQUENCE</scope>
    <source>
        <strain evidence="6">SCIV0701</strain>
    </source>
</reference>
<dbReference type="RefSeq" id="WP_257446005.1">
    <property type="nucleotide sequence ID" value="NZ_JANIPJ010000008.1"/>
</dbReference>
<dbReference type="InterPro" id="IPR005471">
    <property type="entry name" value="Tscrpt_reg_IclR_N"/>
</dbReference>
<dbReference type="PANTHER" id="PTHR30136">
    <property type="entry name" value="HELIX-TURN-HELIX TRANSCRIPTIONAL REGULATOR, ICLR FAMILY"/>
    <property type="match status" value="1"/>
</dbReference>
<dbReference type="PROSITE" id="PS51077">
    <property type="entry name" value="HTH_ICLR"/>
    <property type="match status" value="1"/>
</dbReference>
<dbReference type="AlphaFoldDB" id="A0A9X2MW21"/>
<dbReference type="InterPro" id="IPR036390">
    <property type="entry name" value="WH_DNA-bd_sf"/>
</dbReference>
<dbReference type="GO" id="GO:0003677">
    <property type="term" value="F:DNA binding"/>
    <property type="evidence" value="ECO:0007669"/>
    <property type="project" value="UniProtKB-KW"/>
</dbReference>
<sequence>MTNKKYKAPAAEKVLDILELMARENKSFSVTEISNTLSITTNSVFRILKELEEKKYIQKRESDSTYQLTGKLYYLGSSIANRITLKEVAEPSMRALRDGTRETTLLTRPGSLGRTLVVDQLESLEPIKFLSTVGLEYPSHTSAMGKAMLAYSPDLLELYLAHHELEPATPGSIADPAKLREEAEQIRSQGYSLDMEESCEGLRCIGVPIMNAAGQIEGAIGVSGPIFRMSKKTMDRYIGLALEQSQAISEQLGYRKP</sequence>
<dbReference type="Gene3D" id="3.30.450.40">
    <property type="match status" value="1"/>
</dbReference>
<keyword evidence="7" id="KW-1185">Reference proteome</keyword>
<dbReference type="PROSITE" id="PS51078">
    <property type="entry name" value="ICLR_ED"/>
    <property type="match status" value="1"/>
</dbReference>
<comment type="caution">
    <text evidence="6">The sequence shown here is derived from an EMBL/GenBank/DDBJ whole genome shotgun (WGS) entry which is preliminary data.</text>
</comment>
<accession>A0A9X2MW21</accession>
<evidence type="ECO:0000256" key="3">
    <source>
        <dbReference type="ARBA" id="ARBA00023163"/>
    </source>
</evidence>
<dbReference type="GO" id="GO:0045892">
    <property type="term" value="P:negative regulation of DNA-templated transcription"/>
    <property type="evidence" value="ECO:0007669"/>
    <property type="project" value="TreeGrafter"/>
</dbReference>
<dbReference type="Proteomes" id="UP001141950">
    <property type="component" value="Unassembled WGS sequence"/>
</dbReference>
<name>A0A9X2MW21_9BACL</name>
<evidence type="ECO:0000259" key="5">
    <source>
        <dbReference type="PROSITE" id="PS51078"/>
    </source>
</evidence>
<keyword evidence="2" id="KW-0238">DNA-binding</keyword>
<dbReference type="GO" id="GO:0003700">
    <property type="term" value="F:DNA-binding transcription factor activity"/>
    <property type="evidence" value="ECO:0007669"/>
    <property type="project" value="TreeGrafter"/>
</dbReference>
<dbReference type="PANTHER" id="PTHR30136:SF7">
    <property type="entry name" value="HTH-TYPE TRANSCRIPTIONAL REGULATOR KDGR-RELATED"/>
    <property type="match status" value="1"/>
</dbReference>
<keyword evidence="3" id="KW-0804">Transcription</keyword>
<feature type="domain" description="HTH iclR-type" evidence="4">
    <location>
        <begin position="8"/>
        <end position="70"/>
    </location>
</feature>
<dbReference type="Gene3D" id="1.10.10.10">
    <property type="entry name" value="Winged helix-like DNA-binding domain superfamily/Winged helix DNA-binding domain"/>
    <property type="match status" value="1"/>
</dbReference>
<proteinExistence type="predicted"/>
<keyword evidence="1" id="KW-0805">Transcription regulation</keyword>
<dbReference type="SUPFAM" id="SSF46785">
    <property type="entry name" value="Winged helix' DNA-binding domain"/>
    <property type="match status" value="1"/>
</dbReference>
<dbReference type="SUPFAM" id="SSF55781">
    <property type="entry name" value="GAF domain-like"/>
    <property type="match status" value="1"/>
</dbReference>
<dbReference type="Pfam" id="PF09339">
    <property type="entry name" value="HTH_IclR"/>
    <property type="match status" value="1"/>
</dbReference>
<evidence type="ECO:0000313" key="7">
    <source>
        <dbReference type="Proteomes" id="UP001141950"/>
    </source>
</evidence>
<dbReference type="Pfam" id="PF01614">
    <property type="entry name" value="IclR_C"/>
    <property type="match status" value="1"/>
</dbReference>
<dbReference type="InterPro" id="IPR050707">
    <property type="entry name" value="HTH_MetabolicPath_Reg"/>
</dbReference>
<dbReference type="InterPro" id="IPR014757">
    <property type="entry name" value="Tscrpt_reg_IclR_C"/>
</dbReference>
<evidence type="ECO:0000256" key="1">
    <source>
        <dbReference type="ARBA" id="ARBA00023015"/>
    </source>
</evidence>
<feature type="domain" description="IclR-ED" evidence="5">
    <location>
        <begin position="71"/>
        <end position="254"/>
    </location>
</feature>
<gene>
    <name evidence="6" type="ORF">NQZ67_12665</name>
</gene>
<dbReference type="InterPro" id="IPR036388">
    <property type="entry name" value="WH-like_DNA-bd_sf"/>
</dbReference>
<evidence type="ECO:0000256" key="2">
    <source>
        <dbReference type="ARBA" id="ARBA00023125"/>
    </source>
</evidence>